<dbReference type="AlphaFoldDB" id="A0A7J8LU45"/>
<accession>A0A7J8LU45</accession>
<dbReference type="Proteomes" id="UP000593572">
    <property type="component" value="Unassembled WGS sequence"/>
</dbReference>
<organism evidence="1 2">
    <name type="scientific">Gossypium lobatum</name>
    <dbReference type="NCBI Taxonomy" id="34289"/>
    <lineage>
        <taxon>Eukaryota</taxon>
        <taxon>Viridiplantae</taxon>
        <taxon>Streptophyta</taxon>
        <taxon>Embryophyta</taxon>
        <taxon>Tracheophyta</taxon>
        <taxon>Spermatophyta</taxon>
        <taxon>Magnoliopsida</taxon>
        <taxon>eudicotyledons</taxon>
        <taxon>Gunneridae</taxon>
        <taxon>Pentapetalae</taxon>
        <taxon>rosids</taxon>
        <taxon>malvids</taxon>
        <taxon>Malvales</taxon>
        <taxon>Malvaceae</taxon>
        <taxon>Malvoideae</taxon>
        <taxon>Gossypium</taxon>
    </lineage>
</organism>
<reference evidence="1 2" key="1">
    <citation type="journal article" date="2019" name="Genome Biol. Evol.">
        <title>Insights into the evolution of the New World diploid cottons (Gossypium, subgenus Houzingenia) based on genome sequencing.</title>
        <authorList>
            <person name="Grover C.E."/>
            <person name="Arick M.A. 2nd"/>
            <person name="Thrash A."/>
            <person name="Conover J.L."/>
            <person name="Sanders W.S."/>
            <person name="Peterson D.G."/>
            <person name="Frelichowski J.E."/>
            <person name="Scheffler J.A."/>
            <person name="Scheffler B.E."/>
            <person name="Wendel J.F."/>
        </authorList>
    </citation>
    <scope>NUCLEOTIDE SEQUENCE [LARGE SCALE GENOMIC DNA]</scope>
    <source>
        <strain evidence="1">157</strain>
        <tissue evidence="1">Leaf</tissue>
    </source>
</reference>
<evidence type="ECO:0000313" key="1">
    <source>
        <dbReference type="EMBL" id="MBA0555979.1"/>
    </source>
</evidence>
<sequence>MEASNFEIKPVVIQMVEVDQYSKVAKLRLISLSLSGGVADWLGWCQIGYFYIGLRESIKGNLDVATNGALLSKSSKEHVKIIKDIVDVIVTFVAKVVALRRDVNEKIGVSRKQLKNNLFPSTYNPRWRYYANFAWGNNQNKFSQARLVGPLEFPQNQYQRSFLQQPEVGEKKSASKEIFQQFIQIIDPPPNANNLKERCKVVALKSGKEIPNTSLSIEVNLKNQMHIPPISKSFDEVEESFKEKIYHETESRKPSKE</sequence>
<protein>
    <submittedName>
        <fullName evidence="1">Uncharacterized protein</fullName>
    </submittedName>
</protein>
<keyword evidence="2" id="KW-1185">Reference proteome</keyword>
<name>A0A7J8LU45_9ROSI</name>
<dbReference type="EMBL" id="JABEZX010000005">
    <property type="protein sequence ID" value="MBA0555979.1"/>
    <property type="molecule type" value="Genomic_DNA"/>
</dbReference>
<comment type="caution">
    <text evidence="1">The sequence shown here is derived from an EMBL/GenBank/DDBJ whole genome shotgun (WGS) entry which is preliminary data.</text>
</comment>
<evidence type="ECO:0000313" key="2">
    <source>
        <dbReference type="Proteomes" id="UP000593572"/>
    </source>
</evidence>
<feature type="non-terminal residue" evidence="1">
    <location>
        <position position="1"/>
    </location>
</feature>
<proteinExistence type="predicted"/>
<gene>
    <name evidence="1" type="ORF">Golob_026122</name>
</gene>